<comment type="similarity">
    <text evidence="2 6">Belongs to the cytochrome P450 family.</text>
</comment>
<gene>
    <name evidence="7" type="ORF">BCR34DRAFT_494185</name>
</gene>
<dbReference type="AlphaFoldDB" id="A0A1Y1YSP9"/>
<dbReference type="Proteomes" id="UP000193144">
    <property type="component" value="Unassembled WGS sequence"/>
</dbReference>
<dbReference type="PRINTS" id="PR00463">
    <property type="entry name" value="EP450I"/>
</dbReference>
<dbReference type="EMBL" id="MCFA01000175">
    <property type="protein sequence ID" value="ORY01050.1"/>
    <property type="molecule type" value="Genomic_DNA"/>
</dbReference>
<name>A0A1Y1YSP9_9PLEO</name>
<dbReference type="GO" id="GO:0020037">
    <property type="term" value="F:heme binding"/>
    <property type="evidence" value="ECO:0007669"/>
    <property type="project" value="InterPro"/>
</dbReference>
<accession>A0A1Y1YSP9</accession>
<comment type="cofactor">
    <cofactor evidence="1 5">
        <name>heme</name>
        <dbReference type="ChEBI" id="CHEBI:30413"/>
    </cofactor>
</comment>
<dbReference type="InterPro" id="IPR002401">
    <property type="entry name" value="Cyt_P450_E_grp-I"/>
</dbReference>
<dbReference type="GO" id="GO:0005506">
    <property type="term" value="F:iron ion binding"/>
    <property type="evidence" value="ECO:0007669"/>
    <property type="project" value="InterPro"/>
</dbReference>
<dbReference type="GO" id="GO:0016705">
    <property type="term" value="F:oxidoreductase activity, acting on paired donors, with incorporation or reduction of molecular oxygen"/>
    <property type="evidence" value="ECO:0007669"/>
    <property type="project" value="InterPro"/>
</dbReference>
<protein>
    <submittedName>
        <fullName evidence="7">Cytochrome P450</fullName>
    </submittedName>
</protein>
<dbReference type="Pfam" id="PF00067">
    <property type="entry name" value="p450"/>
    <property type="match status" value="1"/>
</dbReference>
<dbReference type="InterPro" id="IPR017972">
    <property type="entry name" value="Cyt_P450_CS"/>
</dbReference>
<dbReference type="InterPro" id="IPR036396">
    <property type="entry name" value="Cyt_P450_sf"/>
</dbReference>
<evidence type="ECO:0000256" key="6">
    <source>
        <dbReference type="RuleBase" id="RU000461"/>
    </source>
</evidence>
<evidence type="ECO:0000256" key="4">
    <source>
        <dbReference type="ARBA" id="ARBA00023004"/>
    </source>
</evidence>
<keyword evidence="3 5" id="KW-0479">Metal-binding</keyword>
<comment type="caution">
    <text evidence="7">The sequence shown here is derived from an EMBL/GenBank/DDBJ whole genome shotgun (WGS) entry which is preliminary data.</text>
</comment>
<evidence type="ECO:0000256" key="3">
    <source>
        <dbReference type="ARBA" id="ARBA00022723"/>
    </source>
</evidence>
<dbReference type="SUPFAM" id="SSF48264">
    <property type="entry name" value="Cytochrome P450"/>
    <property type="match status" value="1"/>
</dbReference>
<sequence length="477" mass="53537">MIKNYRILHHLQLPGPIAAKLTSKWLLVNFARGKQMNTVHALHVKHGSVVQIGPREISFASAGALKTIYGLSTPCIKSPIYESMGRPGIFGMRDKAQHRERRNRVSHVFSTQVLKELEPAVHAHVKNMVRILGKHVGKPFDVVRPMRMLAMDISGEILLGQSFNALDAETPPYYVSVMNYVHPMFSIDRELPQLATFLRMLPFRKIKDFTGSVHYIYGYGEERMRESIAKFGRHSPRRNIMTKLIAGDPAKGTLPLPDQAIADEVSNFIYAAVDTTGVIMAYFLYEMASNPDWQRKIREELAKSAIVDADFPYLTIQHLTVLQACVYETLRLHPGVGPGLPRITPPEGMEIDGLFVPGNVTVHSPTFTLQRDPTVFPKPDAFDPGRWISESGVFVTNPDMQAHIFIWGGGEHVCAGQNMATLEIKIMVARVFAEFSIRVEGEQTHRDMQMCDHFVIAPRGGKGVLVFEHDPVHKGLE</sequence>
<keyword evidence="6" id="KW-0503">Monooxygenase</keyword>
<dbReference type="STRING" id="1231657.A0A1Y1YSP9"/>
<dbReference type="InterPro" id="IPR001128">
    <property type="entry name" value="Cyt_P450"/>
</dbReference>
<organism evidence="7 8">
    <name type="scientific">Clohesyomyces aquaticus</name>
    <dbReference type="NCBI Taxonomy" id="1231657"/>
    <lineage>
        <taxon>Eukaryota</taxon>
        <taxon>Fungi</taxon>
        <taxon>Dikarya</taxon>
        <taxon>Ascomycota</taxon>
        <taxon>Pezizomycotina</taxon>
        <taxon>Dothideomycetes</taxon>
        <taxon>Pleosporomycetidae</taxon>
        <taxon>Pleosporales</taxon>
        <taxon>Lindgomycetaceae</taxon>
        <taxon>Clohesyomyces</taxon>
    </lineage>
</organism>
<keyword evidence="6" id="KW-0560">Oxidoreductase</keyword>
<feature type="binding site" description="axial binding residue" evidence="5">
    <location>
        <position position="414"/>
    </location>
    <ligand>
        <name>heme</name>
        <dbReference type="ChEBI" id="CHEBI:30413"/>
    </ligand>
    <ligandPart>
        <name>Fe</name>
        <dbReference type="ChEBI" id="CHEBI:18248"/>
    </ligandPart>
</feature>
<proteinExistence type="inferred from homology"/>
<dbReference type="PRINTS" id="PR00385">
    <property type="entry name" value="P450"/>
</dbReference>
<keyword evidence="4 5" id="KW-0408">Iron</keyword>
<dbReference type="GO" id="GO:0004497">
    <property type="term" value="F:monooxygenase activity"/>
    <property type="evidence" value="ECO:0007669"/>
    <property type="project" value="UniProtKB-KW"/>
</dbReference>
<keyword evidence="5 6" id="KW-0349">Heme</keyword>
<evidence type="ECO:0000313" key="7">
    <source>
        <dbReference type="EMBL" id="ORY01050.1"/>
    </source>
</evidence>
<reference evidence="7 8" key="1">
    <citation type="submission" date="2016-07" db="EMBL/GenBank/DDBJ databases">
        <title>Pervasive Adenine N6-methylation of Active Genes in Fungi.</title>
        <authorList>
            <consortium name="DOE Joint Genome Institute"/>
            <person name="Mondo S.J."/>
            <person name="Dannebaum R.O."/>
            <person name="Kuo R.C."/>
            <person name="Labutti K."/>
            <person name="Haridas S."/>
            <person name="Kuo A."/>
            <person name="Salamov A."/>
            <person name="Ahrendt S.R."/>
            <person name="Lipzen A."/>
            <person name="Sullivan W."/>
            <person name="Andreopoulos W.B."/>
            <person name="Clum A."/>
            <person name="Lindquist E."/>
            <person name="Daum C."/>
            <person name="Ramamoorthy G.K."/>
            <person name="Gryganskyi A."/>
            <person name="Culley D."/>
            <person name="Magnuson J.K."/>
            <person name="James T.Y."/>
            <person name="O'Malley M.A."/>
            <person name="Stajich J.E."/>
            <person name="Spatafora J.W."/>
            <person name="Visel A."/>
            <person name="Grigoriev I.V."/>
        </authorList>
    </citation>
    <scope>NUCLEOTIDE SEQUENCE [LARGE SCALE GENOMIC DNA]</scope>
    <source>
        <strain evidence="7 8">CBS 115471</strain>
    </source>
</reference>
<evidence type="ECO:0000313" key="8">
    <source>
        <dbReference type="Proteomes" id="UP000193144"/>
    </source>
</evidence>
<dbReference type="Gene3D" id="1.10.630.10">
    <property type="entry name" value="Cytochrome P450"/>
    <property type="match status" value="1"/>
</dbReference>
<keyword evidence="8" id="KW-1185">Reference proteome</keyword>
<dbReference type="PANTHER" id="PTHR24305">
    <property type="entry name" value="CYTOCHROME P450"/>
    <property type="match status" value="1"/>
</dbReference>
<evidence type="ECO:0000256" key="2">
    <source>
        <dbReference type="ARBA" id="ARBA00010617"/>
    </source>
</evidence>
<evidence type="ECO:0000256" key="5">
    <source>
        <dbReference type="PIRSR" id="PIRSR602401-1"/>
    </source>
</evidence>
<dbReference type="InterPro" id="IPR050121">
    <property type="entry name" value="Cytochrome_P450_monoxygenase"/>
</dbReference>
<dbReference type="PANTHER" id="PTHR24305:SF166">
    <property type="entry name" value="CYTOCHROME P450 12A4, MITOCHONDRIAL-RELATED"/>
    <property type="match status" value="1"/>
</dbReference>
<dbReference type="PROSITE" id="PS00086">
    <property type="entry name" value="CYTOCHROME_P450"/>
    <property type="match status" value="1"/>
</dbReference>
<evidence type="ECO:0000256" key="1">
    <source>
        <dbReference type="ARBA" id="ARBA00001971"/>
    </source>
</evidence>
<dbReference type="OrthoDB" id="1470350at2759"/>